<dbReference type="Proteomes" id="UP000494111">
    <property type="component" value="Unassembled WGS sequence"/>
</dbReference>
<protein>
    <recommendedName>
        <fullName evidence="4">SH3b domain-containing protein</fullName>
    </recommendedName>
</protein>
<evidence type="ECO:0000256" key="1">
    <source>
        <dbReference type="SAM" id="SignalP"/>
    </source>
</evidence>
<reference evidence="2 3" key="1">
    <citation type="submission" date="2020-04" db="EMBL/GenBank/DDBJ databases">
        <authorList>
            <person name="De Canck E."/>
        </authorList>
    </citation>
    <scope>NUCLEOTIDE SEQUENCE [LARGE SCALE GENOMIC DNA]</scope>
    <source>
        <strain evidence="2 3">LMG 3458</strain>
    </source>
</reference>
<keyword evidence="1" id="KW-0732">Signal</keyword>
<evidence type="ECO:0000313" key="3">
    <source>
        <dbReference type="Proteomes" id="UP000494111"/>
    </source>
</evidence>
<dbReference type="RefSeq" id="WP_175193783.1">
    <property type="nucleotide sequence ID" value="NZ_CADIJO010000015.1"/>
</dbReference>
<accession>A0A6S7B9Q0</accession>
<sequence length="117" mass="11988">MTSLSSLIAATAAVLAVSATPAIAADQIVGASIKPLPLYAQPGGTTPAAKSDGQGMPWPVLETREEFYRVKVDGGDYWVDSMQVRVSRNSAAQCGPVIKRVPGPTGSTAGAGENACR</sequence>
<feature type="signal peptide" evidence="1">
    <location>
        <begin position="1"/>
        <end position="24"/>
    </location>
</feature>
<organism evidence="2 3">
    <name type="scientific">Achromobacter deleyi</name>
    <dbReference type="NCBI Taxonomy" id="1353891"/>
    <lineage>
        <taxon>Bacteria</taxon>
        <taxon>Pseudomonadati</taxon>
        <taxon>Pseudomonadota</taxon>
        <taxon>Betaproteobacteria</taxon>
        <taxon>Burkholderiales</taxon>
        <taxon>Alcaligenaceae</taxon>
        <taxon>Achromobacter</taxon>
    </lineage>
</organism>
<dbReference type="EMBL" id="CADIJO010000015">
    <property type="protein sequence ID" value="CAB3723380.1"/>
    <property type="molecule type" value="Genomic_DNA"/>
</dbReference>
<evidence type="ECO:0008006" key="4">
    <source>
        <dbReference type="Google" id="ProtNLM"/>
    </source>
</evidence>
<name>A0A6S7B9Q0_9BURK</name>
<dbReference type="AlphaFoldDB" id="A0A6S7B9Q0"/>
<feature type="chain" id="PRO_5028895036" description="SH3b domain-containing protein" evidence="1">
    <location>
        <begin position="25"/>
        <end position="117"/>
    </location>
</feature>
<gene>
    <name evidence="2" type="ORF">LMG3458_04175</name>
</gene>
<evidence type="ECO:0000313" key="2">
    <source>
        <dbReference type="EMBL" id="CAB3723380.1"/>
    </source>
</evidence>
<proteinExistence type="predicted"/>